<dbReference type="PANTHER" id="PTHR43798">
    <property type="entry name" value="MONOACYLGLYCEROL LIPASE"/>
    <property type="match status" value="1"/>
</dbReference>
<dbReference type="NCBIfam" id="TIGR02427">
    <property type="entry name" value="protocat_pcaD"/>
    <property type="match status" value="1"/>
</dbReference>
<dbReference type="RefSeq" id="WP_134761798.1">
    <property type="nucleotide sequence ID" value="NZ_SOZD01000002.1"/>
</dbReference>
<dbReference type="EC" id="3.1.1.24" evidence="3"/>
<dbReference type="InterPro" id="IPR026968">
    <property type="entry name" value="PcaD/CatD"/>
</dbReference>
<sequence>MPFDRLNDVVLHHRADGPKGAPVLVLINSLGTDDRIWDDVVTRLAGDFRIIRYDKRGHGLSEVLPAPYRMADHSADLAALLDHHGIARALVVGLSIGGQIALGLAAETPERLAGLVLMDTAHKIGDADSWNARIAAIAKDGIAAIGDQILSRWFTPAFRRPDNAAFTGYSNMLLNSPVEGYLGSCAALRDADHTETARNLAVPTLCMVGDQDGSTPPELVKQCAGLIGGARFEIVAGAGHLPCIEQPEATAKLIADFAGEVFGKDASR</sequence>
<accession>A0A4Y8RQQ3</accession>
<evidence type="ECO:0000259" key="2">
    <source>
        <dbReference type="Pfam" id="PF00561"/>
    </source>
</evidence>
<proteinExistence type="predicted"/>
<dbReference type="InterPro" id="IPR000073">
    <property type="entry name" value="AB_hydrolase_1"/>
</dbReference>
<keyword evidence="4" id="KW-1185">Reference proteome</keyword>
<comment type="caution">
    <text evidence="3">The sequence shown here is derived from an EMBL/GenBank/DDBJ whole genome shotgun (WGS) entry which is preliminary data.</text>
</comment>
<dbReference type="GO" id="GO:0047570">
    <property type="term" value="F:3-oxoadipate enol-lactonase activity"/>
    <property type="evidence" value="ECO:0007669"/>
    <property type="project" value="UniProtKB-EC"/>
</dbReference>
<evidence type="ECO:0000313" key="3">
    <source>
        <dbReference type="EMBL" id="TFF25631.1"/>
    </source>
</evidence>
<dbReference type="PANTHER" id="PTHR43798:SF31">
    <property type="entry name" value="AB HYDROLASE SUPERFAMILY PROTEIN YCLE"/>
    <property type="match status" value="1"/>
</dbReference>
<dbReference type="GO" id="GO:0016020">
    <property type="term" value="C:membrane"/>
    <property type="evidence" value="ECO:0007669"/>
    <property type="project" value="TreeGrafter"/>
</dbReference>
<reference evidence="3 4" key="1">
    <citation type="submission" date="2019-03" db="EMBL/GenBank/DDBJ databases">
        <title>Jiella endophytica sp. nov., a novel endophytic bacterium isolated from root of Ficus microcarpa Linn. f.</title>
        <authorList>
            <person name="Tuo L."/>
        </authorList>
    </citation>
    <scope>NUCLEOTIDE SEQUENCE [LARGE SCALE GENOMIC DNA]</scope>
    <source>
        <strain evidence="3 4">CBS5Q-3</strain>
    </source>
</reference>
<dbReference type="EMBL" id="SOZD01000002">
    <property type="protein sequence ID" value="TFF25631.1"/>
    <property type="molecule type" value="Genomic_DNA"/>
</dbReference>
<dbReference type="InterPro" id="IPR050266">
    <property type="entry name" value="AB_hydrolase_sf"/>
</dbReference>
<evidence type="ECO:0000256" key="1">
    <source>
        <dbReference type="ARBA" id="ARBA00022801"/>
    </source>
</evidence>
<dbReference type="OrthoDB" id="9793083at2"/>
<dbReference type="GO" id="GO:0042952">
    <property type="term" value="P:beta-ketoadipate pathway"/>
    <property type="evidence" value="ECO:0007669"/>
    <property type="project" value="InterPro"/>
</dbReference>
<dbReference type="Proteomes" id="UP000298179">
    <property type="component" value="Unassembled WGS sequence"/>
</dbReference>
<feature type="domain" description="AB hydrolase-1" evidence="2">
    <location>
        <begin position="22"/>
        <end position="247"/>
    </location>
</feature>
<dbReference type="PRINTS" id="PR00111">
    <property type="entry name" value="ABHYDROLASE"/>
</dbReference>
<dbReference type="SUPFAM" id="SSF53474">
    <property type="entry name" value="alpha/beta-Hydrolases"/>
    <property type="match status" value="1"/>
</dbReference>
<keyword evidence="1 3" id="KW-0378">Hydrolase</keyword>
<dbReference type="Pfam" id="PF00561">
    <property type="entry name" value="Abhydrolase_1"/>
    <property type="match status" value="1"/>
</dbReference>
<dbReference type="Gene3D" id="3.40.50.1820">
    <property type="entry name" value="alpha/beta hydrolase"/>
    <property type="match status" value="1"/>
</dbReference>
<dbReference type="AlphaFoldDB" id="A0A4Y8RQQ3"/>
<name>A0A4Y8RQQ3_9HYPH</name>
<evidence type="ECO:0000313" key="4">
    <source>
        <dbReference type="Proteomes" id="UP000298179"/>
    </source>
</evidence>
<gene>
    <name evidence="3" type="primary">pcaD</name>
    <name evidence="3" type="ORF">E3C22_09835</name>
</gene>
<protein>
    <submittedName>
        <fullName evidence="3">3-oxoadipate enol-lactonase</fullName>
        <ecNumber evidence="3">3.1.1.24</ecNumber>
    </submittedName>
</protein>
<organism evidence="3 4">
    <name type="scientific">Jiella endophytica</name>
    <dbReference type="NCBI Taxonomy" id="2558362"/>
    <lineage>
        <taxon>Bacteria</taxon>
        <taxon>Pseudomonadati</taxon>
        <taxon>Pseudomonadota</taxon>
        <taxon>Alphaproteobacteria</taxon>
        <taxon>Hyphomicrobiales</taxon>
        <taxon>Aurantimonadaceae</taxon>
        <taxon>Jiella</taxon>
    </lineage>
</organism>
<dbReference type="InterPro" id="IPR029058">
    <property type="entry name" value="AB_hydrolase_fold"/>
</dbReference>